<dbReference type="InterPro" id="IPR050399">
    <property type="entry name" value="HPr"/>
</dbReference>
<dbReference type="NCBIfam" id="TIGR01003">
    <property type="entry name" value="PTS_HPr_family"/>
    <property type="match status" value="1"/>
</dbReference>
<gene>
    <name evidence="7" type="ORF">Nans01_40300</name>
</gene>
<evidence type="ECO:0000256" key="3">
    <source>
        <dbReference type="ARBA" id="ARBA00020422"/>
    </source>
</evidence>
<dbReference type="Gene3D" id="3.30.1340.10">
    <property type="entry name" value="HPr-like"/>
    <property type="match status" value="1"/>
</dbReference>
<accession>A0A9W6P8S7</accession>
<protein>
    <recommendedName>
        <fullName evidence="3">Phosphocarrier protein HPr</fullName>
    </recommendedName>
</protein>
<keyword evidence="4" id="KW-0963">Cytoplasm</keyword>
<dbReference type="GO" id="GO:0005737">
    <property type="term" value="C:cytoplasm"/>
    <property type="evidence" value="ECO:0007669"/>
    <property type="project" value="UniProtKB-SubCell"/>
</dbReference>
<name>A0A9W6P8S7_9ACTN</name>
<dbReference type="SUPFAM" id="SSF55594">
    <property type="entry name" value="HPr-like"/>
    <property type="match status" value="1"/>
</dbReference>
<evidence type="ECO:0000313" key="8">
    <source>
        <dbReference type="Proteomes" id="UP001165092"/>
    </source>
</evidence>
<evidence type="ECO:0000256" key="1">
    <source>
        <dbReference type="ARBA" id="ARBA00003681"/>
    </source>
</evidence>
<evidence type="ECO:0000259" key="6">
    <source>
        <dbReference type="PROSITE" id="PS51350"/>
    </source>
</evidence>
<dbReference type="Proteomes" id="UP001165092">
    <property type="component" value="Unassembled WGS sequence"/>
</dbReference>
<comment type="subcellular location">
    <subcellularLocation>
        <location evidence="2">Cytoplasm</location>
    </subcellularLocation>
</comment>
<dbReference type="PROSITE" id="PS00369">
    <property type="entry name" value="PTS_HPR_HIS"/>
    <property type="match status" value="1"/>
</dbReference>
<organism evidence="7 8">
    <name type="scientific">Nocardiopsis ansamitocini</name>
    <dbReference type="NCBI Taxonomy" id="1670832"/>
    <lineage>
        <taxon>Bacteria</taxon>
        <taxon>Bacillati</taxon>
        <taxon>Actinomycetota</taxon>
        <taxon>Actinomycetes</taxon>
        <taxon>Streptosporangiales</taxon>
        <taxon>Nocardiopsidaceae</taxon>
        <taxon>Nocardiopsis</taxon>
    </lineage>
</organism>
<evidence type="ECO:0000256" key="5">
    <source>
        <dbReference type="ARBA" id="ARBA00022683"/>
    </source>
</evidence>
<keyword evidence="5" id="KW-0598">Phosphotransferase system</keyword>
<comment type="function">
    <text evidence="1">General (non sugar-specific) component of the phosphoenolpyruvate-dependent sugar phosphotransferase system (sugar PTS). This major carbohydrate active-transport system catalyzes the phosphorylation of incoming sugar substrates concomitantly with their translocation across the cell membrane. The phosphoryl group from phosphoenolpyruvate (PEP) is transferred to the phosphoryl carrier protein HPr by enzyme I. Phospho-HPr then transfers it to the PTS EIIA domain.</text>
</comment>
<dbReference type="PRINTS" id="PR00107">
    <property type="entry name" value="PHOSPHOCPHPR"/>
</dbReference>
<evidence type="ECO:0000256" key="2">
    <source>
        <dbReference type="ARBA" id="ARBA00004496"/>
    </source>
</evidence>
<dbReference type="PANTHER" id="PTHR33705">
    <property type="entry name" value="PHOSPHOCARRIER PROTEIN HPR"/>
    <property type="match status" value="1"/>
</dbReference>
<keyword evidence="8" id="KW-1185">Reference proteome</keyword>
<dbReference type="InterPro" id="IPR001020">
    <property type="entry name" value="PTS_HPr_His_P_site"/>
</dbReference>
<reference evidence="7" key="1">
    <citation type="submission" date="2023-02" db="EMBL/GenBank/DDBJ databases">
        <title>Nocardiopsis ansamitocini NBRC 112285.</title>
        <authorList>
            <person name="Ichikawa N."/>
            <person name="Sato H."/>
            <person name="Tonouchi N."/>
        </authorList>
    </citation>
    <scope>NUCLEOTIDE SEQUENCE</scope>
    <source>
        <strain evidence="7">NBRC 112285</strain>
    </source>
</reference>
<dbReference type="GO" id="GO:0009401">
    <property type="term" value="P:phosphoenolpyruvate-dependent sugar phosphotransferase system"/>
    <property type="evidence" value="ECO:0007669"/>
    <property type="project" value="UniProtKB-KW"/>
</dbReference>
<proteinExistence type="predicted"/>
<dbReference type="InterPro" id="IPR035895">
    <property type="entry name" value="HPr-like_sf"/>
</dbReference>
<dbReference type="PANTHER" id="PTHR33705:SF2">
    <property type="entry name" value="PHOSPHOCARRIER PROTEIN NPR"/>
    <property type="match status" value="1"/>
</dbReference>
<evidence type="ECO:0000256" key="4">
    <source>
        <dbReference type="ARBA" id="ARBA00022490"/>
    </source>
</evidence>
<dbReference type="CDD" id="cd00367">
    <property type="entry name" value="PTS-HPr_like"/>
    <property type="match status" value="1"/>
</dbReference>
<dbReference type="Pfam" id="PF00381">
    <property type="entry name" value="PTS-HPr"/>
    <property type="match status" value="1"/>
</dbReference>
<dbReference type="EMBL" id="BSQG01000008">
    <property type="protein sequence ID" value="GLU49679.1"/>
    <property type="molecule type" value="Genomic_DNA"/>
</dbReference>
<comment type="caution">
    <text evidence="7">The sequence shown here is derived from an EMBL/GenBank/DDBJ whole genome shotgun (WGS) entry which is preliminary data.</text>
</comment>
<dbReference type="AlphaFoldDB" id="A0A9W6P8S7"/>
<feature type="domain" description="HPr" evidence="6">
    <location>
        <begin position="1"/>
        <end position="85"/>
    </location>
</feature>
<dbReference type="RefSeq" id="WP_285761216.1">
    <property type="nucleotide sequence ID" value="NZ_BSQG01000008.1"/>
</dbReference>
<dbReference type="InterPro" id="IPR000032">
    <property type="entry name" value="HPr-like"/>
</dbReference>
<evidence type="ECO:0000313" key="7">
    <source>
        <dbReference type="EMBL" id="GLU49679.1"/>
    </source>
</evidence>
<dbReference type="PROSITE" id="PS51350">
    <property type="entry name" value="PTS_HPR_DOM"/>
    <property type="match status" value="1"/>
</dbReference>
<sequence length="85" mass="8653">MAERRVKIESKVGLHARPASLFVKAASAFDGDVHVAKGDAAPVSAKSILGVMSLGAKHGDEIVVTAEGEGAEALLDTLAEIANAD</sequence>